<proteinExistence type="predicted"/>
<evidence type="ECO:0000256" key="1">
    <source>
        <dbReference type="SAM" id="MobiDB-lite"/>
    </source>
</evidence>
<gene>
    <name evidence="2" type="ORF">S40285_08973</name>
</gene>
<dbReference type="InParanoid" id="A0A084QYG7"/>
<dbReference type="HOGENOM" id="CLU_113428_0_0_1"/>
<sequence length="211" mass="22949">MPVDGGHSVARLADAGSREDGQPQDRSARPPKARKKTMKSFHIGAASSRAALWLAAASSLLFADLALAQDQNDCRPYQWDNFLCIHAADDPADPEPTEGSLIVVQPGEANCRYWADTPEEVSYYTCSQLAHTYELLNEVFFSLNPSLKKDCSNIEPQAEYCVVGFVEPIRAIGGLCGPRHNNSTCLGTDKQCCNSETWTCGDSTYVAETPG</sequence>
<accession>A0A084QYG7</accession>
<dbReference type="EMBL" id="KL659635">
    <property type="protein sequence ID" value="KFA69002.1"/>
    <property type="molecule type" value="Genomic_DNA"/>
</dbReference>
<dbReference type="STRING" id="1283841.A0A084QYG7"/>
<evidence type="ECO:0000313" key="3">
    <source>
        <dbReference type="Proteomes" id="UP000028524"/>
    </source>
</evidence>
<feature type="compositionally biased region" description="Basic and acidic residues" evidence="1">
    <location>
        <begin position="16"/>
        <end position="28"/>
    </location>
</feature>
<evidence type="ECO:0000313" key="2">
    <source>
        <dbReference type="EMBL" id="KFA69002.1"/>
    </source>
</evidence>
<feature type="compositionally biased region" description="Basic residues" evidence="1">
    <location>
        <begin position="29"/>
        <end position="39"/>
    </location>
</feature>
<dbReference type="Proteomes" id="UP000028524">
    <property type="component" value="Unassembled WGS sequence"/>
</dbReference>
<evidence type="ECO:0008006" key="4">
    <source>
        <dbReference type="Google" id="ProtNLM"/>
    </source>
</evidence>
<keyword evidence="3" id="KW-1185">Reference proteome</keyword>
<dbReference type="AlphaFoldDB" id="A0A084QYG7"/>
<organism evidence="2 3">
    <name type="scientific">Stachybotrys chlorohalonatus (strain IBT 40285)</name>
    <dbReference type="NCBI Taxonomy" id="1283841"/>
    <lineage>
        <taxon>Eukaryota</taxon>
        <taxon>Fungi</taxon>
        <taxon>Dikarya</taxon>
        <taxon>Ascomycota</taxon>
        <taxon>Pezizomycotina</taxon>
        <taxon>Sordariomycetes</taxon>
        <taxon>Hypocreomycetidae</taxon>
        <taxon>Hypocreales</taxon>
        <taxon>Stachybotryaceae</taxon>
        <taxon>Stachybotrys</taxon>
    </lineage>
</organism>
<dbReference type="OrthoDB" id="1193027at2759"/>
<feature type="region of interest" description="Disordered" evidence="1">
    <location>
        <begin position="1"/>
        <end position="39"/>
    </location>
</feature>
<dbReference type="OMA" id="EANCRYW"/>
<name>A0A084QYG7_STAC4</name>
<reference evidence="2 3" key="1">
    <citation type="journal article" date="2014" name="BMC Genomics">
        <title>Comparative genome sequencing reveals chemotype-specific gene clusters in the toxigenic black mold Stachybotrys.</title>
        <authorList>
            <person name="Semeiks J."/>
            <person name="Borek D."/>
            <person name="Otwinowski Z."/>
            <person name="Grishin N.V."/>
        </authorList>
    </citation>
    <scope>NUCLEOTIDE SEQUENCE [LARGE SCALE GENOMIC DNA]</scope>
    <source>
        <strain evidence="2 3">IBT 40285</strain>
    </source>
</reference>
<protein>
    <recommendedName>
        <fullName evidence="4">LysM domain-containing protein</fullName>
    </recommendedName>
</protein>